<organism evidence="1">
    <name type="scientific">bioreactor metagenome</name>
    <dbReference type="NCBI Taxonomy" id="1076179"/>
    <lineage>
        <taxon>unclassified sequences</taxon>
        <taxon>metagenomes</taxon>
        <taxon>ecological metagenomes</taxon>
    </lineage>
</organism>
<dbReference type="EMBL" id="VSSQ01110750">
    <property type="protein sequence ID" value="MPN48428.1"/>
    <property type="molecule type" value="Genomic_DNA"/>
</dbReference>
<comment type="caution">
    <text evidence="1">The sequence shown here is derived from an EMBL/GenBank/DDBJ whole genome shotgun (WGS) entry which is preliminary data.</text>
</comment>
<name>A0A645IAX8_9ZZZZ</name>
<protein>
    <submittedName>
        <fullName evidence="1">Uncharacterized protein</fullName>
    </submittedName>
</protein>
<sequence length="67" mass="7621">MNYPNFIDRDLKTIKNSNDINNKTKSSCLLHDIVKAHLDLSKSKGLLHKMIGLSTVSRTDFIRYGIS</sequence>
<evidence type="ECO:0000313" key="1">
    <source>
        <dbReference type="EMBL" id="MPN48428.1"/>
    </source>
</evidence>
<gene>
    <name evidence="1" type="ORF">SDC9_196035</name>
</gene>
<reference evidence="1" key="1">
    <citation type="submission" date="2019-08" db="EMBL/GenBank/DDBJ databases">
        <authorList>
            <person name="Kucharzyk K."/>
            <person name="Murdoch R.W."/>
            <person name="Higgins S."/>
            <person name="Loffler F."/>
        </authorList>
    </citation>
    <scope>NUCLEOTIDE SEQUENCE</scope>
</reference>
<dbReference type="AlphaFoldDB" id="A0A645IAX8"/>
<accession>A0A645IAX8</accession>
<proteinExistence type="predicted"/>